<sequence length="85" mass="9501">MNFVQAIVALKEGKQVARQGWNGKGQFVYLIKGAELQRGLKYGYGEYEGEPTIVDVLAIKTTSNHIQIGWLASQSDMLAEDWEIV</sequence>
<protein>
    <recommendedName>
        <fullName evidence="1">Thoeris anti-defense 2-like domain-containing protein</fullName>
    </recommendedName>
</protein>
<dbReference type="Proteomes" id="UP000199042">
    <property type="component" value="Unassembled WGS sequence"/>
</dbReference>
<dbReference type="InterPro" id="IPR021361">
    <property type="entry name" value="Tad2-like_dom"/>
</dbReference>
<proteinExistence type="predicted"/>
<evidence type="ECO:0000259" key="1">
    <source>
        <dbReference type="Pfam" id="PF11195"/>
    </source>
</evidence>
<evidence type="ECO:0000313" key="2">
    <source>
        <dbReference type="EMBL" id="SDZ94702.1"/>
    </source>
</evidence>
<feature type="domain" description="Thoeris anti-defense 2-like" evidence="1">
    <location>
        <begin position="1"/>
        <end position="85"/>
    </location>
</feature>
<evidence type="ECO:0000313" key="3">
    <source>
        <dbReference type="Proteomes" id="UP000199042"/>
    </source>
</evidence>
<dbReference type="RefSeq" id="WP_086986757.1">
    <property type="nucleotide sequence ID" value="NZ_FJNA01000002.1"/>
</dbReference>
<gene>
    <name evidence="2" type="ORF">SAMN04488525_101694</name>
</gene>
<dbReference type="AlphaFoldDB" id="A0AB37ZXC5"/>
<dbReference type="EMBL" id="FNQH01000001">
    <property type="protein sequence ID" value="SDZ94702.1"/>
    <property type="molecule type" value="Genomic_DNA"/>
</dbReference>
<dbReference type="Pfam" id="PF11195">
    <property type="entry name" value="Tad2-like"/>
    <property type="match status" value="1"/>
</dbReference>
<accession>A0AB37ZXC5</accession>
<reference evidence="2 3" key="1">
    <citation type="submission" date="2016-10" db="EMBL/GenBank/DDBJ databases">
        <authorList>
            <person name="Varghese N."/>
            <person name="Submissions S."/>
        </authorList>
    </citation>
    <scope>NUCLEOTIDE SEQUENCE [LARGE SCALE GENOMIC DNA]</scope>
    <source>
        <strain evidence="2 3">DSM 14526</strain>
    </source>
</reference>
<keyword evidence="3" id="KW-1185">Reference proteome</keyword>
<organism evidence="2 3">
    <name type="scientific">Trichococcus collinsii</name>
    <dbReference type="NCBI Taxonomy" id="157076"/>
    <lineage>
        <taxon>Bacteria</taxon>
        <taxon>Bacillati</taxon>
        <taxon>Bacillota</taxon>
        <taxon>Bacilli</taxon>
        <taxon>Lactobacillales</taxon>
        <taxon>Carnobacteriaceae</taxon>
        <taxon>Trichococcus</taxon>
    </lineage>
</organism>
<name>A0AB37ZXC5_9LACT</name>
<comment type="caution">
    <text evidence="2">The sequence shown here is derived from an EMBL/GenBank/DDBJ whole genome shotgun (WGS) entry which is preliminary data.</text>
</comment>